<evidence type="ECO:0000313" key="2">
    <source>
        <dbReference type="Proteomes" id="UP000515734"/>
    </source>
</evidence>
<dbReference type="AlphaFoldDB" id="A0A6S6P343"/>
<name>A0A6S6P343_9MYCO</name>
<organism evidence="1 2">
    <name type="scientific">Mycolicibacterium litorale</name>
    <dbReference type="NCBI Taxonomy" id="758802"/>
    <lineage>
        <taxon>Bacteria</taxon>
        <taxon>Bacillati</taxon>
        <taxon>Actinomycetota</taxon>
        <taxon>Actinomycetes</taxon>
        <taxon>Mycobacteriales</taxon>
        <taxon>Mycobacteriaceae</taxon>
        <taxon>Mycolicibacterium</taxon>
    </lineage>
</organism>
<gene>
    <name evidence="1" type="ORF">NIIDNTM18_10750</name>
</gene>
<protein>
    <submittedName>
        <fullName evidence="1">Uncharacterized protein</fullName>
    </submittedName>
</protein>
<evidence type="ECO:0000313" key="1">
    <source>
        <dbReference type="EMBL" id="BCI51797.1"/>
    </source>
</evidence>
<proteinExistence type="predicted"/>
<dbReference type="EMBL" id="AP023287">
    <property type="protein sequence ID" value="BCI51797.1"/>
    <property type="molecule type" value="Genomic_DNA"/>
</dbReference>
<dbReference type="Pfam" id="PF16868">
    <property type="entry name" value="NMT1_3"/>
    <property type="match status" value="1"/>
</dbReference>
<dbReference type="RefSeq" id="WP_185294715.1">
    <property type="nucleotide sequence ID" value="NZ_AP023287.1"/>
</dbReference>
<accession>A0A6S6P343</accession>
<dbReference type="InterPro" id="IPR011852">
    <property type="entry name" value="TRAP_TAXI"/>
</dbReference>
<reference evidence="1 2" key="1">
    <citation type="submission" date="2020-07" db="EMBL/GenBank/DDBJ databases">
        <title>Complete genome sequence of Mycolicibacterium litorale like strain isolated from cardiac implantable electronic device infection.</title>
        <authorList>
            <person name="Fukano H."/>
            <person name="Miyama H."/>
            <person name="Hoshino Y."/>
        </authorList>
    </citation>
    <scope>NUCLEOTIDE SEQUENCE [LARGE SCALE GENOMIC DNA]</scope>
    <source>
        <strain evidence="1 2">NIIDNTM18</strain>
    </source>
</reference>
<dbReference type="Gene3D" id="3.40.190.10">
    <property type="entry name" value="Periplasmic binding protein-like II"/>
    <property type="match status" value="2"/>
</dbReference>
<dbReference type="SUPFAM" id="SSF53850">
    <property type="entry name" value="Periplasmic binding protein-like II"/>
    <property type="match status" value="1"/>
</dbReference>
<dbReference type="Proteomes" id="UP000515734">
    <property type="component" value="Chromosome"/>
</dbReference>
<sequence>MSAHPEPARYPEKRLRAAAVRSRLMLQVASVLVADEEWRDQQVRIEMRPPGGQQWRTALFASDGIEAVAAVLGGDSQFAILNPATAIRSALLRLPGARGNELAAIATVPSYDQLGLSVRAEFGLHTLAELAAVKPRLRVSLRGNRPTHSVHLVLDDVLASAGISLDDIRSWGGEVRYDDGLPHKAPRTGLLRDGVIDAIFDEGVYNWVELANDAGLRFLSLSDDTVAQLQSQGYRSGTLRKDRYQTLETDVTTLDFSGFLVFTRCDADVEMVGKFCEAMVAAREKTGWQGGPALPLEQMVSDTIDAPLPIPFHPAAEATWRRHGLL</sequence>